<reference evidence="6 7" key="1">
    <citation type="submission" date="2010-12" db="EMBL/GenBank/DDBJ databases">
        <title>The Genome Sequence of Coprobacillus sp. strain 29_1.</title>
        <authorList>
            <consortium name="The Broad Institute Genome Sequencing Platform"/>
            <person name="Earl A."/>
            <person name="Ward D."/>
            <person name="Feldgarden M."/>
            <person name="Gevers D."/>
            <person name="Daigneault M."/>
            <person name="Sibley C.D."/>
            <person name="White A."/>
            <person name="Strauss J."/>
            <person name="Allen-Vercoe E."/>
            <person name="Young S.K."/>
            <person name="Zeng Q."/>
            <person name="Gargeya S."/>
            <person name="Fitzgerald M."/>
            <person name="Haas B."/>
            <person name="Abouelleil A."/>
            <person name="Alvarado L."/>
            <person name="Arachchi H.M."/>
            <person name="Berlin A."/>
            <person name="Brown A."/>
            <person name="Chapman S.B."/>
            <person name="Chen Z."/>
            <person name="Dunbar C."/>
            <person name="Freedman E."/>
            <person name="Gearin G."/>
            <person name="Gellesch M."/>
            <person name="Goldberg J."/>
            <person name="Griggs A."/>
            <person name="Gujja S."/>
            <person name="Heilman E."/>
            <person name="Heiman D."/>
            <person name="Howarth C."/>
            <person name="Larson L."/>
            <person name="Lui A."/>
            <person name="MacDonald P.J.P."/>
            <person name="Mehta T."/>
            <person name="Montmayeur A."/>
            <person name="Murphy C."/>
            <person name="Neiman D."/>
            <person name="Pearson M."/>
            <person name="Priest M."/>
            <person name="Roberts A."/>
            <person name="Saif S."/>
            <person name="Shea T."/>
            <person name="Shenoy N."/>
            <person name="Sisk P."/>
            <person name="Stolte C."/>
            <person name="Sykes S."/>
            <person name="White J."/>
            <person name="Yandava C."/>
            <person name="Nusbaum C."/>
            <person name="Birren B."/>
        </authorList>
    </citation>
    <scope>NUCLEOTIDE SEQUENCE [LARGE SCALE GENOMIC DNA]</scope>
    <source>
        <strain evidence="6 7">29_1</strain>
    </source>
</reference>
<dbReference type="GO" id="GO:0003700">
    <property type="term" value="F:DNA-binding transcription factor activity"/>
    <property type="evidence" value="ECO:0007669"/>
    <property type="project" value="InterPro"/>
</dbReference>
<dbReference type="InterPro" id="IPR036390">
    <property type="entry name" value="WH_DNA-bd_sf"/>
</dbReference>
<dbReference type="PRINTS" id="PR00039">
    <property type="entry name" value="HTHLYSR"/>
</dbReference>
<dbReference type="PANTHER" id="PTHR30346:SF28">
    <property type="entry name" value="HTH-TYPE TRANSCRIPTIONAL REGULATOR CYNR"/>
    <property type="match status" value="1"/>
</dbReference>
<comment type="similarity">
    <text evidence="1">Belongs to the LysR transcriptional regulatory family.</text>
</comment>
<sequence length="297" mass="34955">MLLKQMKYFMSVVDNHSFTEAAEQCYISQSAISQQIKSLENEFGVHLIKRNNRQFSLTPAGEYFYRHGRELIDEIEHFKNETKRRGTDEELTLKIGYLRCYGAQELQHAIAQFASLYPEVSLSIMNGTHEELYNLLRFHDVDLVISDQRRAFNQDYFNYELLYSDCYVEISTHHPLSEKKTLTLNDLKRVSCILISTKEQQDTEKDYYQNTLGFSSPFLFAETLEEARLMIASNRGFLPIEAIGTLTEPVQGIKRIPLYHKDKQLQRNYCAFWKKERTNYYIEEFAELLRQLLNADC</sequence>
<evidence type="ECO:0000256" key="3">
    <source>
        <dbReference type="ARBA" id="ARBA00023125"/>
    </source>
</evidence>
<dbReference type="RefSeq" id="WP_008788370.1">
    <property type="nucleotide sequence ID" value="NZ_AKCB01000002.1"/>
</dbReference>
<dbReference type="Pfam" id="PF00126">
    <property type="entry name" value="HTH_1"/>
    <property type="match status" value="1"/>
</dbReference>
<dbReference type="Pfam" id="PF03466">
    <property type="entry name" value="LysR_substrate"/>
    <property type="match status" value="1"/>
</dbReference>
<dbReference type="GeneID" id="78230889"/>
<dbReference type="EMBL" id="ADKX01000023">
    <property type="protein sequence ID" value="EFW05457.1"/>
    <property type="molecule type" value="Genomic_DNA"/>
</dbReference>
<dbReference type="Gene3D" id="3.40.190.10">
    <property type="entry name" value="Periplasmic binding protein-like II"/>
    <property type="match status" value="2"/>
</dbReference>
<accession>E7G916</accession>
<keyword evidence="4" id="KW-0804">Transcription</keyword>
<dbReference type="SUPFAM" id="SSF46785">
    <property type="entry name" value="Winged helix' DNA-binding domain"/>
    <property type="match status" value="1"/>
</dbReference>
<dbReference type="Gene3D" id="1.10.10.10">
    <property type="entry name" value="Winged helix-like DNA-binding domain superfamily/Winged helix DNA-binding domain"/>
    <property type="match status" value="1"/>
</dbReference>
<comment type="caution">
    <text evidence="6">The sequence shown here is derived from an EMBL/GenBank/DDBJ whole genome shotgun (WGS) entry which is preliminary data.</text>
</comment>
<dbReference type="PANTHER" id="PTHR30346">
    <property type="entry name" value="TRANSCRIPTIONAL DUAL REGULATOR HCAR-RELATED"/>
    <property type="match status" value="1"/>
</dbReference>
<dbReference type="STRING" id="100884.GCA_000269565_03095"/>
<keyword evidence="3" id="KW-0238">DNA-binding</keyword>
<evidence type="ECO:0000256" key="2">
    <source>
        <dbReference type="ARBA" id="ARBA00023015"/>
    </source>
</evidence>
<evidence type="ECO:0000313" key="7">
    <source>
        <dbReference type="Proteomes" id="UP000003157"/>
    </source>
</evidence>
<protein>
    <submittedName>
        <fullName evidence="6">Transcription regulator</fullName>
    </submittedName>
</protein>
<evidence type="ECO:0000256" key="1">
    <source>
        <dbReference type="ARBA" id="ARBA00009437"/>
    </source>
</evidence>
<dbReference type="InterPro" id="IPR036388">
    <property type="entry name" value="WH-like_DNA-bd_sf"/>
</dbReference>
<keyword evidence="7" id="KW-1185">Reference proteome</keyword>
<gene>
    <name evidence="6" type="ORF">HMPREF9488_01254</name>
</gene>
<organism evidence="6 7">
    <name type="scientific">Coprobacillus cateniformis</name>
    <dbReference type="NCBI Taxonomy" id="100884"/>
    <lineage>
        <taxon>Bacteria</taxon>
        <taxon>Bacillati</taxon>
        <taxon>Bacillota</taxon>
        <taxon>Erysipelotrichia</taxon>
        <taxon>Erysipelotrichales</taxon>
        <taxon>Coprobacillaceae</taxon>
        <taxon>Coprobacillus</taxon>
    </lineage>
</organism>
<dbReference type="HOGENOM" id="CLU_039613_6_2_9"/>
<feature type="domain" description="HTH lysR-type" evidence="5">
    <location>
        <begin position="1"/>
        <end position="58"/>
    </location>
</feature>
<dbReference type="FunFam" id="1.10.10.10:FF:000001">
    <property type="entry name" value="LysR family transcriptional regulator"/>
    <property type="match status" value="1"/>
</dbReference>
<dbReference type="eggNOG" id="COG0583">
    <property type="taxonomic scope" value="Bacteria"/>
</dbReference>
<name>E7G916_9FIRM</name>
<evidence type="ECO:0000259" key="5">
    <source>
        <dbReference type="PROSITE" id="PS50931"/>
    </source>
</evidence>
<dbReference type="Proteomes" id="UP000003157">
    <property type="component" value="Unassembled WGS sequence"/>
</dbReference>
<dbReference type="PROSITE" id="PS50931">
    <property type="entry name" value="HTH_LYSR"/>
    <property type="match status" value="1"/>
</dbReference>
<dbReference type="AlphaFoldDB" id="E7G916"/>
<dbReference type="SUPFAM" id="SSF53850">
    <property type="entry name" value="Periplasmic binding protein-like II"/>
    <property type="match status" value="1"/>
</dbReference>
<dbReference type="CDD" id="cd05466">
    <property type="entry name" value="PBP2_LTTR_substrate"/>
    <property type="match status" value="1"/>
</dbReference>
<evidence type="ECO:0000313" key="6">
    <source>
        <dbReference type="EMBL" id="EFW05457.1"/>
    </source>
</evidence>
<dbReference type="OrthoDB" id="108771at2"/>
<dbReference type="InterPro" id="IPR000847">
    <property type="entry name" value="LysR_HTH_N"/>
</dbReference>
<proteinExistence type="inferred from homology"/>
<dbReference type="GO" id="GO:0032993">
    <property type="term" value="C:protein-DNA complex"/>
    <property type="evidence" value="ECO:0007669"/>
    <property type="project" value="TreeGrafter"/>
</dbReference>
<dbReference type="GO" id="GO:0003677">
    <property type="term" value="F:DNA binding"/>
    <property type="evidence" value="ECO:0007669"/>
    <property type="project" value="UniProtKB-KW"/>
</dbReference>
<evidence type="ECO:0000256" key="4">
    <source>
        <dbReference type="ARBA" id="ARBA00023163"/>
    </source>
</evidence>
<dbReference type="InterPro" id="IPR005119">
    <property type="entry name" value="LysR_subst-bd"/>
</dbReference>
<keyword evidence="2" id="KW-0805">Transcription regulation</keyword>